<dbReference type="GO" id="GO:0050660">
    <property type="term" value="F:flavin adenine dinucleotide binding"/>
    <property type="evidence" value="ECO:0007669"/>
    <property type="project" value="InterPro"/>
</dbReference>
<keyword evidence="6" id="KW-1185">Reference proteome</keyword>
<gene>
    <name evidence="7" type="ORF">PgNI_07130</name>
</gene>
<proteinExistence type="predicted"/>
<dbReference type="PRINTS" id="PR00469">
    <property type="entry name" value="PNDRDTASEII"/>
</dbReference>
<keyword evidence="4" id="KW-0560">Oxidoreductase</keyword>
<dbReference type="Pfam" id="PF00743">
    <property type="entry name" value="FMO-like"/>
    <property type="match status" value="1"/>
</dbReference>
<name>A0A6P8B391_PYRGI</name>
<keyword evidence="1" id="KW-0285">Flavoprotein</keyword>
<evidence type="ECO:0000256" key="4">
    <source>
        <dbReference type="ARBA" id="ARBA00023002"/>
    </source>
</evidence>
<organism evidence="6 7">
    <name type="scientific">Pyricularia grisea</name>
    <name type="common">Crabgrass-specific blast fungus</name>
    <name type="synonym">Magnaporthe grisea</name>
    <dbReference type="NCBI Taxonomy" id="148305"/>
    <lineage>
        <taxon>Eukaryota</taxon>
        <taxon>Fungi</taxon>
        <taxon>Dikarya</taxon>
        <taxon>Ascomycota</taxon>
        <taxon>Pezizomycotina</taxon>
        <taxon>Sordariomycetes</taxon>
        <taxon>Sordariomycetidae</taxon>
        <taxon>Magnaporthales</taxon>
        <taxon>Pyriculariaceae</taxon>
        <taxon>Pyricularia</taxon>
    </lineage>
</organism>
<reference evidence="7" key="2">
    <citation type="submission" date="2019-10" db="EMBL/GenBank/DDBJ databases">
        <authorList>
            <consortium name="NCBI Genome Project"/>
        </authorList>
    </citation>
    <scope>NUCLEOTIDE SEQUENCE</scope>
    <source>
        <strain evidence="7">NI907</strain>
    </source>
</reference>
<dbReference type="InterPro" id="IPR020946">
    <property type="entry name" value="Flavin_mOase-like"/>
</dbReference>
<dbReference type="Proteomes" id="UP000515153">
    <property type="component" value="Unplaced"/>
</dbReference>
<dbReference type="SUPFAM" id="SSF51905">
    <property type="entry name" value="FAD/NAD(P)-binding domain"/>
    <property type="match status" value="1"/>
</dbReference>
<dbReference type="InterPro" id="IPR050775">
    <property type="entry name" value="FAD-binding_Monooxygenases"/>
</dbReference>
<accession>A0A6P8B391</accession>
<sequence length="448" mass="50366">MSSTFQLMNSNLDYDVLIVGAGLSGICNLYHLRRLGLRVKVLEAGEGEGGTWHWNRYPGARFDSESLSYTFSFCQEVLDEWSWSEAFAGQPETLRYINFLVDKLDLRRDMQFNTKVESLQFREDSNSWLAKDTQDRQYTARFIVTAVGLLNVPTLPAIPGGIDKFKGLSWHTARWPSEHTLESLRGKRVGVVGVGATGIQTVQALHEVVGSLVVFQREPNWTLPMRNSSISPEEMETLRKQWPDVFKICNDSPASFAHPGNFTTSNDYTEEQLVALWEDTYKKPGFAKVVSVPFDFLMDRAANKKYSDFIAEKIKRRINDPSLAEKMIPKRHGIAGKRVPLETNYYEAFNEPNVRLVDLITRLAIDNNHPPVPSSPHLLGTSSTWLQTTDSTAGWTQAPLDEEPSTAVRRILRAPEGTGSRQSNNPVSRAGHEPGQARFASMPLFSAV</sequence>
<keyword evidence="3" id="KW-0521">NADP</keyword>
<dbReference type="GO" id="GO:0004499">
    <property type="term" value="F:N,N-dimethylaniline monooxygenase activity"/>
    <property type="evidence" value="ECO:0007669"/>
    <property type="project" value="InterPro"/>
</dbReference>
<dbReference type="RefSeq" id="XP_030981484.1">
    <property type="nucleotide sequence ID" value="XM_031127147.1"/>
</dbReference>
<feature type="region of interest" description="Disordered" evidence="5">
    <location>
        <begin position="414"/>
        <end position="448"/>
    </location>
</feature>
<dbReference type="KEGG" id="pgri:PgNI_07130"/>
<evidence type="ECO:0000256" key="3">
    <source>
        <dbReference type="ARBA" id="ARBA00022857"/>
    </source>
</evidence>
<evidence type="ECO:0000256" key="2">
    <source>
        <dbReference type="ARBA" id="ARBA00022827"/>
    </source>
</evidence>
<protein>
    <recommendedName>
        <fullName evidence="8">FAD/NAD(P)-binding domain-containing protein</fullName>
    </recommendedName>
</protein>
<evidence type="ECO:0000313" key="6">
    <source>
        <dbReference type="Proteomes" id="UP000515153"/>
    </source>
</evidence>
<evidence type="ECO:0000313" key="7">
    <source>
        <dbReference type="RefSeq" id="XP_030981484.1"/>
    </source>
</evidence>
<dbReference type="PANTHER" id="PTHR43098:SF5">
    <property type="entry name" value="DUAL-FUNCTIONAL MONOOXYGENASE_METHYLTRANSFERASE PSOF"/>
    <property type="match status" value="1"/>
</dbReference>
<dbReference type="Gene3D" id="3.50.50.60">
    <property type="entry name" value="FAD/NAD(P)-binding domain"/>
    <property type="match status" value="1"/>
</dbReference>
<dbReference type="GeneID" id="41962056"/>
<dbReference type="PANTHER" id="PTHR43098">
    <property type="entry name" value="L-ORNITHINE N(5)-MONOOXYGENASE-RELATED"/>
    <property type="match status" value="1"/>
</dbReference>
<dbReference type="InterPro" id="IPR036188">
    <property type="entry name" value="FAD/NAD-bd_sf"/>
</dbReference>
<reference evidence="7" key="3">
    <citation type="submission" date="2025-08" db="UniProtKB">
        <authorList>
            <consortium name="RefSeq"/>
        </authorList>
    </citation>
    <scope>IDENTIFICATION</scope>
    <source>
        <strain evidence="7">NI907</strain>
    </source>
</reference>
<evidence type="ECO:0000256" key="1">
    <source>
        <dbReference type="ARBA" id="ARBA00022630"/>
    </source>
</evidence>
<dbReference type="GO" id="GO:0050661">
    <property type="term" value="F:NADP binding"/>
    <property type="evidence" value="ECO:0007669"/>
    <property type="project" value="InterPro"/>
</dbReference>
<reference evidence="7" key="1">
    <citation type="journal article" date="2019" name="Mol. Biol. Evol.">
        <title>Blast fungal genomes show frequent chromosomal changes, gene gains and losses, and effector gene turnover.</title>
        <authorList>
            <person name="Gomez Luciano L.B."/>
            <person name="Jason Tsai I."/>
            <person name="Chuma I."/>
            <person name="Tosa Y."/>
            <person name="Chen Y.H."/>
            <person name="Li J.Y."/>
            <person name="Li M.Y."/>
            <person name="Jade Lu M.Y."/>
            <person name="Nakayashiki H."/>
            <person name="Li W.H."/>
        </authorList>
    </citation>
    <scope>NUCLEOTIDE SEQUENCE</scope>
    <source>
        <strain evidence="7">NI907</strain>
    </source>
</reference>
<evidence type="ECO:0008006" key="8">
    <source>
        <dbReference type="Google" id="ProtNLM"/>
    </source>
</evidence>
<keyword evidence="2" id="KW-0274">FAD</keyword>
<dbReference type="AlphaFoldDB" id="A0A6P8B391"/>
<evidence type="ECO:0000256" key="5">
    <source>
        <dbReference type="SAM" id="MobiDB-lite"/>
    </source>
</evidence>